<proteinExistence type="predicted"/>
<dbReference type="Proteomes" id="UP001470230">
    <property type="component" value="Unassembled WGS sequence"/>
</dbReference>
<dbReference type="EMBL" id="JAPFFF010000052">
    <property type="protein sequence ID" value="KAK8839229.1"/>
    <property type="molecule type" value="Genomic_DNA"/>
</dbReference>
<accession>A0ABR2GZ57</accession>
<evidence type="ECO:0000313" key="1">
    <source>
        <dbReference type="EMBL" id="KAK8839229.1"/>
    </source>
</evidence>
<sequence>MKVHYYFVYDGSYQFKCIECKYETQISSLIDQIIKTHQQNNEDSSEDGYFLPTDFKAAYLRDQKLDLKEQIGEYFTELENNRIYLSDGSNDGHEYNLRDIRINLNDYIINFEEEFSHDFFYAIEKSTNKKVLIRLYEGSNSAGNSDFYCRIRGFDLSRGLNIPEFIKPVGFGYILTIRNRLDTALHLFMNILKMALLMIKLEFTMNQKGKIKEK</sequence>
<name>A0ABR2GZ57_9EUKA</name>
<protein>
    <submittedName>
        <fullName evidence="1">Uncharacterized protein</fullName>
    </submittedName>
</protein>
<evidence type="ECO:0000313" key="2">
    <source>
        <dbReference type="Proteomes" id="UP001470230"/>
    </source>
</evidence>
<reference evidence="1 2" key="1">
    <citation type="submission" date="2024-04" db="EMBL/GenBank/DDBJ databases">
        <title>Tritrichomonas musculus Genome.</title>
        <authorList>
            <person name="Alves-Ferreira E."/>
            <person name="Grigg M."/>
            <person name="Lorenzi H."/>
            <person name="Galac M."/>
        </authorList>
    </citation>
    <scope>NUCLEOTIDE SEQUENCE [LARGE SCALE GENOMIC DNA]</scope>
    <source>
        <strain evidence="1 2">EAF2021</strain>
    </source>
</reference>
<gene>
    <name evidence="1" type="ORF">M9Y10_032158</name>
</gene>
<comment type="caution">
    <text evidence="1">The sequence shown here is derived from an EMBL/GenBank/DDBJ whole genome shotgun (WGS) entry which is preliminary data.</text>
</comment>
<keyword evidence="2" id="KW-1185">Reference proteome</keyword>
<organism evidence="1 2">
    <name type="scientific">Tritrichomonas musculus</name>
    <dbReference type="NCBI Taxonomy" id="1915356"/>
    <lineage>
        <taxon>Eukaryota</taxon>
        <taxon>Metamonada</taxon>
        <taxon>Parabasalia</taxon>
        <taxon>Tritrichomonadida</taxon>
        <taxon>Tritrichomonadidae</taxon>
        <taxon>Tritrichomonas</taxon>
    </lineage>
</organism>